<dbReference type="GO" id="GO:0016787">
    <property type="term" value="F:hydrolase activity"/>
    <property type="evidence" value="ECO:0007669"/>
    <property type="project" value="InterPro"/>
</dbReference>
<dbReference type="InterPro" id="IPR002925">
    <property type="entry name" value="Dienelactn_hydro"/>
</dbReference>
<dbReference type="EMBL" id="UINC01003336">
    <property type="protein sequence ID" value="SVA05410.1"/>
    <property type="molecule type" value="Genomic_DNA"/>
</dbReference>
<evidence type="ECO:0000259" key="2">
    <source>
        <dbReference type="Pfam" id="PF01738"/>
    </source>
</evidence>
<name>A0A381SN08_9ZZZZ</name>
<feature type="region of interest" description="Disordered" evidence="1">
    <location>
        <begin position="29"/>
        <end position="57"/>
    </location>
</feature>
<dbReference type="PANTHER" id="PTHR46623:SF6">
    <property type="entry name" value="ALPHA_BETA-HYDROLASES SUPERFAMILY PROTEIN"/>
    <property type="match status" value="1"/>
</dbReference>
<gene>
    <name evidence="3" type="ORF">METZ01_LOCUS58264</name>
</gene>
<dbReference type="AlphaFoldDB" id="A0A381SN08"/>
<organism evidence="3">
    <name type="scientific">marine metagenome</name>
    <dbReference type="NCBI Taxonomy" id="408172"/>
    <lineage>
        <taxon>unclassified sequences</taxon>
        <taxon>metagenomes</taxon>
        <taxon>ecological metagenomes</taxon>
    </lineage>
</organism>
<feature type="domain" description="Dienelactone hydrolase" evidence="2">
    <location>
        <begin position="79"/>
        <end position="295"/>
    </location>
</feature>
<dbReference type="Pfam" id="PF01738">
    <property type="entry name" value="DLH"/>
    <property type="match status" value="1"/>
</dbReference>
<dbReference type="PROSITE" id="PS51257">
    <property type="entry name" value="PROKAR_LIPOPROTEIN"/>
    <property type="match status" value="1"/>
</dbReference>
<dbReference type="PANTHER" id="PTHR46623">
    <property type="entry name" value="CARBOXYMETHYLENEBUTENOLIDASE-RELATED"/>
    <property type="match status" value="1"/>
</dbReference>
<proteinExistence type="predicted"/>
<dbReference type="SUPFAM" id="SSF53474">
    <property type="entry name" value="alpha/beta-Hydrolases"/>
    <property type="match status" value="1"/>
</dbReference>
<evidence type="ECO:0000313" key="3">
    <source>
        <dbReference type="EMBL" id="SVA05410.1"/>
    </source>
</evidence>
<dbReference type="InterPro" id="IPR029058">
    <property type="entry name" value="AB_hydrolase_fold"/>
</dbReference>
<accession>A0A381SN08</accession>
<sequence length="298" mass="31317">MLGVQGKLLTGSLTAFCILVIACGATPQENTSPRSASGPLSVEPALPPTDETAANQLNTSPRHGEWVDITLPGSNVSISTWVVYPERSDPAPVVLVIHEIFGLSDWVRGVADQFAAEGFIAVAPDLLSGMGPNGGGTASLGQRDNAVATIRNLAADERGRRLDAVRDYALGIPAGNGRVGSVGFCWGGTASFAYAASQPNLDAAVVYYGASPEHASDYAQINAPVLAHYGGNDERVNATIPPAVEGMTTEENSYEPIIYAGAGHGFLRAQNGQEGANLQATEKAWPRTLEFFREHLEN</sequence>
<dbReference type="InterPro" id="IPR051049">
    <property type="entry name" value="Dienelactone_hydrolase-like"/>
</dbReference>
<evidence type="ECO:0000256" key="1">
    <source>
        <dbReference type="SAM" id="MobiDB-lite"/>
    </source>
</evidence>
<dbReference type="Gene3D" id="3.40.50.1820">
    <property type="entry name" value="alpha/beta hydrolase"/>
    <property type="match status" value="1"/>
</dbReference>
<reference evidence="3" key="1">
    <citation type="submission" date="2018-05" db="EMBL/GenBank/DDBJ databases">
        <authorList>
            <person name="Lanie J.A."/>
            <person name="Ng W.-L."/>
            <person name="Kazmierczak K.M."/>
            <person name="Andrzejewski T.M."/>
            <person name="Davidsen T.M."/>
            <person name="Wayne K.J."/>
            <person name="Tettelin H."/>
            <person name="Glass J.I."/>
            <person name="Rusch D."/>
            <person name="Podicherti R."/>
            <person name="Tsui H.-C.T."/>
            <person name="Winkler M.E."/>
        </authorList>
    </citation>
    <scope>NUCLEOTIDE SEQUENCE</scope>
</reference>
<protein>
    <recommendedName>
        <fullName evidence="2">Dienelactone hydrolase domain-containing protein</fullName>
    </recommendedName>
</protein>